<proteinExistence type="predicted"/>
<dbReference type="AlphaFoldDB" id="A0A4Z0NFJ8"/>
<dbReference type="EMBL" id="SRLB01000046">
    <property type="protein sequence ID" value="TGD94052.1"/>
    <property type="molecule type" value="Genomic_DNA"/>
</dbReference>
<accession>A0A4Z0NFJ8</accession>
<evidence type="ECO:0000313" key="3">
    <source>
        <dbReference type="EMBL" id="TGD94052.1"/>
    </source>
</evidence>
<feature type="domain" description="DUF5681" evidence="2">
    <location>
        <begin position="3"/>
        <end position="27"/>
    </location>
</feature>
<gene>
    <name evidence="3" type="ORF">EU555_32535</name>
</gene>
<organism evidence="3 4">
    <name type="scientific">Methylobacterium nonmethylotrophicum</name>
    <dbReference type="NCBI Taxonomy" id="1141884"/>
    <lineage>
        <taxon>Bacteria</taxon>
        <taxon>Pseudomonadati</taxon>
        <taxon>Pseudomonadota</taxon>
        <taxon>Alphaproteobacteria</taxon>
        <taxon>Hyphomicrobiales</taxon>
        <taxon>Methylobacteriaceae</taxon>
        <taxon>Methylobacterium</taxon>
    </lineage>
</organism>
<protein>
    <recommendedName>
        <fullName evidence="2">DUF5681 domain-containing protein</fullName>
    </recommendedName>
</protein>
<sequence>MAFLPGQSGNPGGRPKAVHRVRDLARERTEDAIDVLVAIMRDEGAPSAARVSAATAILDRGYGKPTQPLAGEGEDGEGGGAPIGLTVQFIRPTLDAG</sequence>
<feature type="region of interest" description="Disordered" evidence="1">
    <location>
        <begin position="64"/>
        <end position="84"/>
    </location>
</feature>
<dbReference type="Pfam" id="PF18932">
    <property type="entry name" value="DUF5681"/>
    <property type="match status" value="1"/>
</dbReference>
<reference evidence="3 4" key="1">
    <citation type="submission" date="2019-04" db="EMBL/GenBank/DDBJ databases">
        <authorList>
            <person name="Feng G."/>
            <person name="Zhu H."/>
        </authorList>
    </citation>
    <scope>NUCLEOTIDE SEQUENCE [LARGE SCALE GENOMIC DNA]</scope>
    <source>
        <strain evidence="3 4">6HR-1</strain>
    </source>
</reference>
<dbReference type="Proteomes" id="UP000297535">
    <property type="component" value="Unassembled WGS sequence"/>
</dbReference>
<keyword evidence="4" id="KW-1185">Reference proteome</keyword>
<evidence type="ECO:0000256" key="1">
    <source>
        <dbReference type="SAM" id="MobiDB-lite"/>
    </source>
</evidence>
<dbReference type="OrthoDB" id="8453986at2"/>
<dbReference type="InterPro" id="IPR043736">
    <property type="entry name" value="DUF5681"/>
</dbReference>
<evidence type="ECO:0000313" key="4">
    <source>
        <dbReference type="Proteomes" id="UP000297535"/>
    </source>
</evidence>
<name>A0A4Z0NFJ8_9HYPH</name>
<evidence type="ECO:0000259" key="2">
    <source>
        <dbReference type="Pfam" id="PF18932"/>
    </source>
</evidence>
<comment type="caution">
    <text evidence="3">The sequence shown here is derived from an EMBL/GenBank/DDBJ whole genome shotgun (WGS) entry which is preliminary data.</text>
</comment>